<keyword evidence="9" id="KW-0472">Membrane</keyword>
<keyword evidence="12" id="KW-1185">Reference proteome</keyword>
<keyword evidence="3 10" id="KW-0328">Glycosyltransferase</keyword>
<dbReference type="Proteomes" id="UP000789595">
    <property type="component" value="Unassembled WGS sequence"/>
</dbReference>
<comment type="similarity">
    <text evidence="2 10">Belongs to the glycosyltransferase 31 family.</text>
</comment>
<keyword evidence="8 10" id="KW-0333">Golgi apparatus</keyword>
<keyword evidence="5" id="KW-0812">Transmembrane</keyword>
<dbReference type="PANTHER" id="PTHR11214:SF3">
    <property type="entry name" value="BETA-1,3-GALACTOSYLTRANSFERASE 6"/>
    <property type="match status" value="1"/>
</dbReference>
<evidence type="ECO:0000313" key="12">
    <source>
        <dbReference type="Proteomes" id="UP000789595"/>
    </source>
</evidence>
<organism evidence="11 12">
    <name type="scientific">Pelagomonas calceolata</name>
    <dbReference type="NCBI Taxonomy" id="35677"/>
    <lineage>
        <taxon>Eukaryota</taxon>
        <taxon>Sar</taxon>
        <taxon>Stramenopiles</taxon>
        <taxon>Ochrophyta</taxon>
        <taxon>Pelagophyceae</taxon>
        <taxon>Pelagomonadales</taxon>
        <taxon>Pelagomonadaceae</taxon>
        <taxon>Pelagomonas</taxon>
    </lineage>
</organism>
<evidence type="ECO:0000256" key="10">
    <source>
        <dbReference type="RuleBase" id="RU363063"/>
    </source>
</evidence>
<name>A0A8J2SLE0_9STRA</name>
<dbReference type="InterPro" id="IPR002659">
    <property type="entry name" value="Glyco_trans_31"/>
</dbReference>
<dbReference type="Gene3D" id="3.90.550.50">
    <property type="match status" value="1"/>
</dbReference>
<evidence type="ECO:0000256" key="3">
    <source>
        <dbReference type="ARBA" id="ARBA00022676"/>
    </source>
</evidence>
<protein>
    <recommendedName>
        <fullName evidence="10">Hexosyltransferase</fullName>
        <ecNumber evidence="10">2.4.1.-</ecNumber>
    </recommendedName>
</protein>
<dbReference type="GO" id="GO:0000139">
    <property type="term" value="C:Golgi membrane"/>
    <property type="evidence" value="ECO:0007669"/>
    <property type="project" value="UniProtKB-SubCell"/>
</dbReference>
<dbReference type="PANTHER" id="PTHR11214">
    <property type="entry name" value="BETA-1,3-N-ACETYLGLUCOSAMINYLTRANSFERASE"/>
    <property type="match status" value="1"/>
</dbReference>
<evidence type="ECO:0000256" key="1">
    <source>
        <dbReference type="ARBA" id="ARBA00004323"/>
    </source>
</evidence>
<evidence type="ECO:0000256" key="7">
    <source>
        <dbReference type="ARBA" id="ARBA00022989"/>
    </source>
</evidence>
<dbReference type="AlphaFoldDB" id="A0A8J2SLE0"/>
<evidence type="ECO:0000256" key="2">
    <source>
        <dbReference type="ARBA" id="ARBA00008661"/>
    </source>
</evidence>
<reference evidence="11" key="1">
    <citation type="submission" date="2021-11" db="EMBL/GenBank/DDBJ databases">
        <authorList>
            <consortium name="Genoscope - CEA"/>
            <person name="William W."/>
        </authorList>
    </citation>
    <scope>NUCLEOTIDE SEQUENCE</scope>
</reference>
<proteinExistence type="inferred from homology"/>
<dbReference type="OrthoDB" id="5512589at2759"/>
<evidence type="ECO:0000256" key="5">
    <source>
        <dbReference type="ARBA" id="ARBA00022692"/>
    </source>
</evidence>
<evidence type="ECO:0000256" key="9">
    <source>
        <dbReference type="ARBA" id="ARBA00023136"/>
    </source>
</evidence>
<sequence>MRAALLVAAATAQLYEPDITPQEPQRRFVVTAGCPATLNATSQIRLFVAVPSAASYTHRRQWARASWCHEARRLSIAVKFFVGSNSEIDDLRYGDIVRVPSWDGQDNVTSKQLHSMRYFASLCGDTVRDWPLRDDVIKPTHYMRVEDDVYPFVSTVIEELTQKHIRAVPRPFDVQEPFLWALIIQGKPPYPAGSGFVLSADVVRAVAAADAVIEWDTGAPAPEQTQKPSWGKGGWRHTPYMDGSWSTDDAFVGLLVAPFRVHKYDDRRFHEAPGAGAINGWPASANSIVVAGLREWLDFFLLGQRDFDGFNQRRGTPGLDHHADGTSSLMMEVNGIQHRIDFDSCAGMGEAAAAACVSFSLDAPTCASLTAHFRRACGAAEVHKGAVLSGRLDF</sequence>
<dbReference type="EMBL" id="CAKKNE010000002">
    <property type="protein sequence ID" value="CAH0369886.1"/>
    <property type="molecule type" value="Genomic_DNA"/>
</dbReference>
<keyword evidence="7" id="KW-1133">Transmembrane helix</keyword>
<gene>
    <name evidence="11" type="ORF">PECAL_2P30300</name>
</gene>
<keyword evidence="4" id="KW-0808">Transferase</keyword>
<evidence type="ECO:0000256" key="8">
    <source>
        <dbReference type="ARBA" id="ARBA00023034"/>
    </source>
</evidence>
<dbReference type="GO" id="GO:0016758">
    <property type="term" value="F:hexosyltransferase activity"/>
    <property type="evidence" value="ECO:0007669"/>
    <property type="project" value="InterPro"/>
</dbReference>
<evidence type="ECO:0000256" key="4">
    <source>
        <dbReference type="ARBA" id="ARBA00022679"/>
    </source>
</evidence>
<evidence type="ECO:0000313" key="11">
    <source>
        <dbReference type="EMBL" id="CAH0369886.1"/>
    </source>
</evidence>
<evidence type="ECO:0000256" key="6">
    <source>
        <dbReference type="ARBA" id="ARBA00022968"/>
    </source>
</evidence>
<dbReference type="EC" id="2.4.1.-" evidence="10"/>
<comment type="subcellular location">
    <subcellularLocation>
        <location evidence="1 10">Golgi apparatus membrane</location>
        <topology evidence="1 10">Single-pass type II membrane protein</topology>
    </subcellularLocation>
</comment>
<keyword evidence="6" id="KW-0735">Signal-anchor</keyword>
<comment type="caution">
    <text evidence="11">The sequence shown here is derived from an EMBL/GenBank/DDBJ whole genome shotgun (WGS) entry which is preliminary data.</text>
</comment>
<accession>A0A8J2SLE0</accession>